<dbReference type="InterPro" id="IPR042099">
    <property type="entry name" value="ANL_N_sf"/>
</dbReference>
<dbReference type="Pfam" id="PF13193">
    <property type="entry name" value="AMP-binding_C"/>
    <property type="match status" value="1"/>
</dbReference>
<evidence type="ECO:0000256" key="1">
    <source>
        <dbReference type="ARBA" id="ARBA00022450"/>
    </source>
</evidence>
<evidence type="ECO:0000313" key="6">
    <source>
        <dbReference type="EMBL" id="KAK5053981.1"/>
    </source>
</evidence>
<dbReference type="InterPro" id="IPR010071">
    <property type="entry name" value="AA_adenyl_dom"/>
</dbReference>
<dbReference type="CDD" id="cd05930">
    <property type="entry name" value="A_NRPS"/>
    <property type="match status" value="1"/>
</dbReference>
<keyword evidence="1" id="KW-0596">Phosphopantetheine</keyword>
<dbReference type="RefSeq" id="XP_064707106.1">
    <property type="nucleotide sequence ID" value="XM_064845561.1"/>
</dbReference>
<feature type="domain" description="Carrier" evidence="5">
    <location>
        <begin position="565"/>
        <end position="647"/>
    </location>
</feature>
<dbReference type="InterPro" id="IPR025110">
    <property type="entry name" value="AMP-bd_C"/>
</dbReference>
<protein>
    <recommendedName>
        <fullName evidence="5">Carrier domain-containing protein</fullName>
    </recommendedName>
</protein>
<evidence type="ECO:0000313" key="7">
    <source>
        <dbReference type="Proteomes" id="UP001358417"/>
    </source>
</evidence>
<dbReference type="Gene3D" id="2.160.10.10">
    <property type="entry name" value="Hexapeptide repeat proteins"/>
    <property type="match status" value="2"/>
</dbReference>
<name>A0AAV9NFK1_9EURO</name>
<dbReference type="InterPro" id="IPR011004">
    <property type="entry name" value="Trimer_LpxA-like_sf"/>
</dbReference>
<keyword evidence="4" id="KW-0812">Transmembrane</keyword>
<comment type="caution">
    <text evidence="6">The sequence shown here is derived from an EMBL/GenBank/DDBJ whole genome shotgun (WGS) entry which is preliminary data.</text>
</comment>
<feature type="transmembrane region" description="Helical" evidence="4">
    <location>
        <begin position="1172"/>
        <end position="1193"/>
    </location>
</feature>
<dbReference type="PANTHER" id="PTHR45527">
    <property type="entry name" value="NONRIBOSOMAL PEPTIDE SYNTHETASE"/>
    <property type="match status" value="1"/>
</dbReference>
<dbReference type="PROSITE" id="PS50075">
    <property type="entry name" value="CARRIER"/>
    <property type="match status" value="1"/>
</dbReference>
<keyword evidence="4" id="KW-1133">Transmembrane helix</keyword>
<dbReference type="GO" id="GO:0043041">
    <property type="term" value="P:amino acid activation for nonribosomal peptide biosynthetic process"/>
    <property type="evidence" value="ECO:0007669"/>
    <property type="project" value="TreeGrafter"/>
</dbReference>
<keyword evidence="2" id="KW-0597">Phosphoprotein</keyword>
<dbReference type="PANTHER" id="PTHR45527:SF1">
    <property type="entry name" value="FATTY ACID SYNTHASE"/>
    <property type="match status" value="1"/>
</dbReference>
<dbReference type="InterPro" id="IPR009081">
    <property type="entry name" value="PP-bd_ACP"/>
</dbReference>
<organism evidence="6 7">
    <name type="scientific">Exophiala bonariae</name>
    <dbReference type="NCBI Taxonomy" id="1690606"/>
    <lineage>
        <taxon>Eukaryota</taxon>
        <taxon>Fungi</taxon>
        <taxon>Dikarya</taxon>
        <taxon>Ascomycota</taxon>
        <taxon>Pezizomycotina</taxon>
        <taxon>Eurotiomycetes</taxon>
        <taxon>Chaetothyriomycetidae</taxon>
        <taxon>Chaetothyriales</taxon>
        <taxon>Herpotrichiellaceae</taxon>
        <taxon>Exophiala</taxon>
    </lineage>
</organism>
<dbReference type="Gene3D" id="3.30.300.30">
    <property type="match status" value="1"/>
</dbReference>
<dbReference type="GO" id="GO:0005737">
    <property type="term" value="C:cytoplasm"/>
    <property type="evidence" value="ECO:0007669"/>
    <property type="project" value="TreeGrafter"/>
</dbReference>
<accession>A0AAV9NFK1</accession>
<dbReference type="PROSITE" id="PS00455">
    <property type="entry name" value="AMP_BINDING"/>
    <property type="match status" value="1"/>
</dbReference>
<gene>
    <name evidence="6" type="ORF">LTR84_001943</name>
</gene>
<dbReference type="SUPFAM" id="SSF56801">
    <property type="entry name" value="Acetyl-CoA synthetase-like"/>
    <property type="match status" value="1"/>
</dbReference>
<dbReference type="GeneID" id="89970159"/>
<evidence type="ECO:0000256" key="4">
    <source>
        <dbReference type="SAM" id="Phobius"/>
    </source>
</evidence>
<keyword evidence="7" id="KW-1185">Reference proteome</keyword>
<dbReference type="Pfam" id="PF00501">
    <property type="entry name" value="AMP-binding"/>
    <property type="match status" value="1"/>
</dbReference>
<dbReference type="Gene3D" id="3.40.50.12780">
    <property type="entry name" value="N-terminal domain of ligase-like"/>
    <property type="match status" value="1"/>
</dbReference>
<dbReference type="GO" id="GO:0044550">
    <property type="term" value="P:secondary metabolite biosynthetic process"/>
    <property type="evidence" value="ECO:0007669"/>
    <property type="project" value="TreeGrafter"/>
</dbReference>
<feature type="transmembrane region" description="Helical" evidence="4">
    <location>
        <begin position="681"/>
        <end position="714"/>
    </location>
</feature>
<dbReference type="GO" id="GO:0016874">
    <property type="term" value="F:ligase activity"/>
    <property type="evidence" value="ECO:0007669"/>
    <property type="project" value="UniProtKB-KW"/>
</dbReference>
<reference evidence="6 7" key="1">
    <citation type="submission" date="2023-08" db="EMBL/GenBank/DDBJ databases">
        <title>Black Yeasts Isolated from many extreme environments.</title>
        <authorList>
            <person name="Coleine C."/>
            <person name="Stajich J.E."/>
            <person name="Selbmann L."/>
        </authorList>
    </citation>
    <scope>NUCLEOTIDE SEQUENCE [LARGE SCALE GENOMIC DNA]</scope>
    <source>
        <strain evidence="6 7">CCFEE 5792</strain>
    </source>
</reference>
<dbReference type="InterPro" id="IPR045851">
    <property type="entry name" value="AMP-bd_C_sf"/>
</dbReference>
<proteinExistence type="predicted"/>
<feature type="transmembrane region" description="Helical" evidence="4">
    <location>
        <begin position="726"/>
        <end position="748"/>
    </location>
</feature>
<dbReference type="EMBL" id="JAVRRD010000011">
    <property type="protein sequence ID" value="KAK5053981.1"/>
    <property type="molecule type" value="Genomic_DNA"/>
</dbReference>
<sequence>MSGYILQSEEEASKDLAIQGVRTLPDLLKRQAECRGQATLFSFRPQEDCGLTTLSYVEAYTRSCALARALIGRLSHSSTTNPVVAIWLERSIDLHLAILATTTSGAAWLPFDADVPAERVNACLQDSHANILLCDEHHRKAAIRAVEGLQGCQVVTFEELSGQAEYTIEPRSCLLKPQPGDTAYIIYTSGSSGTPKGIEISHHAALMFCLSERTILATNSNDVVWQGFSAAFDMFIEETWVSIAGGAHLAIGSRSECQDVPGLGGANGIWAQRGVTLVNAVPTLINIMTSLDDDCRLPPLIRLLNLGGEACPLALVNRLWSPSLRIVNTYGPSETTVTATYKELFPEQTVTIGKPLPGYHALLLPVLDDIPTSWAPLEIKEGIEGELAIGGQCLGKGYVGRAALTQEKFINHPLPSTSGERLYRTGDRVKLDHNLDVVFLGRIDAQVKHRGFRIELGEIEQSIAAHPEVQTAAVILSSATDRLEAYIVPKDGGAVDAKDIRSVLRHLPAYMMPEAFFFIPAEELPRLPSGKINARALQEKSSQMASTVETDDLKEKINCSVLVLDDADSDLGVLLRTISDVFPQCNNLTSTLDLFDDLGCHSLLAAKLVSKLRNESPTGSCFKHLGLQDIYVHRTPEKIIASLIERSSYAKEETSSQNSMITGETLVSSMADRWPVSRRRYILCGLAQLPALVLLFFIAGISLVGPYLVFYALLMLYDIGTAISGAYISFVGLPILRAVIAILGKWLVLGKAKPGEYPLYGIYYYRWWLADQFIKLIDMVTIAETPMLPAVLRCLGANIGIGCHMGIIYIGAAMDLVSIGDDVCIGKDTMLCTSWVERGRLILKEVRIESESNIGSHCVIDGGTIIEEGAELGPLSMVPGGTRIPLGEHWAGSPAKFKCLVQDIGLMKANRPGTIRVTCMILAVATSSALLLPVLFFGPQIPSMMLFDFVHIPNVNAWEQTAIAIAPAAVVYLFLTYVELLFLRWVVLGKVVESSYRTTSVYWFRKWLVGRLMDMSLNILHPIYATLYVVPFLRSLGVKIGRGAEVSTARGINFELTEIGEESFVADHVLLGNETVRNHIVTQKKTILKNRAFVGNAAHVHQGAVLASNTLVGVLSTTPDTPLQEGQSCFGSPPILMPARQQAKVNHAEHLLYKPRRSQIALRLFIEGSRILLPRLVITAGLGFSTLLLGHIFDHLGPVASVFLLPVVYFFPEWPLWSSDVWRSEFVTSTYETLTAPFLLDMLTGTPYLAMFLRLLGVKVASRVTLLSHDITEFDMVSIGEEAVLNMHAAPQTHLFEDRVMKVGHVHYEAHACAKPYSVCLPNSRVVEGGQLGCLSLLMKGEAVPANEIWEGAPIAPVRRRS</sequence>
<dbReference type="Proteomes" id="UP001358417">
    <property type="component" value="Unassembled WGS sequence"/>
</dbReference>
<keyword evidence="4" id="KW-0472">Membrane</keyword>
<dbReference type="NCBIfam" id="TIGR01733">
    <property type="entry name" value="AA-adenyl-dom"/>
    <property type="match status" value="1"/>
</dbReference>
<evidence type="ECO:0000259" key="5">
    <source>
        <dbReference type="PROSITE" id="PS50075"/>
    </source>
</evidence>
<evidence type="ECO:0000256" key="2">
    <source>
        <dbReference type="ARBA" id="ARBA00022553"/>
    </source>
</evidence>
<dbReference type="InterPro" id="IPR020845">
    <property type="entry name" value="AMP-binding_CS"/>
</dbReference>
<dbReference type="GO" id="GO:0031177">
    <property type="term" value="F:phosphopantetheine binding"/>
    <property type="evidence" value="ECO:0007669"/>
    <property type="project" value="TreeGrafter"/>
</dbReference>
<evidence type="ECO:0000256" key="3">
    <source>
        <dbReference type="ARBA" id="ARBA00022598"/>
    </source>
</evidence>
<dbReference type="SUPFAM" id="SSF51161">
    <property type="entry name" value="Trimeric LpxA-like enzymes"/>
    <property type="match status" value="3"/>
</dbReference>
<dbReference type="InterPro" id="IPR000873">
    <property type="entry name" value="AMP-dep_synth/lig_dom"/>
</dbReference>
<feature type="transmembrane region" description="Helical" evidence="4">
    <location>
        <begin position="961"/>
        <end position="987"/>
    </location>
</feature>
<feature type="transmembrane region" description="Helical" evidence="4">
    <location>
        <begin position="917"/>
        <end position="941"/>
    </location>
</feature>
<keyword evidence="3" id="KW-0436">Ligase</keyword>